<comment type="catalytic activity">
    <reaction evidence="9">
        <text>ATP + H2O + (2R,4S)-2-methyl-2,3,3,4-tetrahydroxytetrahydrofuran-[AI-2-binding protein]Side 1 = ADP + phosphate + (2R,4S)-2-methyl-2,3,3,4-tetrahydroxytetrahydrofuranSide 2 + [AI-2-binding protein]Side 1.</text>
        <dbReference type="EC" id="7.6.2.13"/>
    </reaction>
</comment>
<dbReference type="InterPro" id="IPR003439">
    <property type="entry name" value="ABC_transporter-like_ATP-bd"/>
</dbReference>
<dbReference type="PANTHER" id="PTHR43790:SF2">
    <property type="entry name" value="AUTOINDUCER 2 IMPORT ATP-BINDING PROTEIN LSRA"/>
    <property type="match status" value="1"/>
</dbReference>
<evidence type="ECO:0000256" key="9">
    <source>
        <dbReference type="ARBA" id="ARBA00034076"/>
    </source>
</evidence>
<dbReference type="CDD" id="cd03215">
    <property type="entry name" value="ABC_Carb_Monos_II"/>
    <property type="match status" value="1"/>
</dbReference>
<comment type="similarity">
    <text evidence="2">Belongs to the ABC transporter superfamily. AI-2 autoinducer porter (TC 3.A.1.2.8) family.</text>
</comment>
<evidence type="ECO:0000256" key="2">
    <source>
        <dbReference type="ARBA" id="ARBA00009404"/>
    </source>
</evidence>
<dbReference type="InterPro" id="IPR017871">
    <property type="entry name" value="ABC_transporter-like_CS"/>
</dbReference>
<evidence type="ECO:0000256" key="3">
    <source>
        <dbReference type="ARBA" id="ARBA00011262"/>
    </source>
</evidence>
<evidence type="ECO:0000256" key="4">
    <source>
        <dbReference type="ARBA" id="ARBA00019459"/>
    </source>
</evidence>
<name>A0ABV2DD76_9HYPH</name>
<evidence type="ECO:0000259" key="11">
    <source>
        <dbReference type="PROSITE" id="PS50893"/>
    </source>
</evidence>
<protein>
    <recommendedName>
        <fullName evidence="4">Autoinducer 2 import ATP-binding protein LsrA</fullName>
        <ecNumber evidence="8">7.6.2.13</ecNumber>
    </recommendedName>
</protein>
<evidence type="ECO:0000313" key="13">
    <source>
        <dbReference type="Proteomes" id="UP001548832"/>
    </source>
</evidence>
<dbReference type="InterPro" id="IPR050107">
    <property type="entry name" value="ABC_carbohydrate_import_ATPase"/>
</dbReference>
<accession>A0ABV2DD76</accession>
<proteinExistence type="inferred from homology"/>
<dbReference type="Pfam" id="PF00005">
    <property type="entry name" value="ABC_tran"/>
    <property type="match status" value="2"/>
</dbReference>
<dbReference type="RefSeq" id="WP_354459964.1">
    <property type="nucleotide sequence ID" value="NZ_JBEWSZ010000001.1"/>
</dbReference>
<evidence type="ECO:0000256" key="10">
    <source>
        <dbReference type="SAM" id="MobiDB-lite"/>
    </source>
</evidence>
<keyword evidence="6 12" id="KW-0067">ATP-binding</keyword>
<keyword evidence="5" id="KW-0547">Nucleotide-binding</keyword>
<evidence type="ECO:0000256" key="6">
    <source>
        <dbReference type="ARBA" id="ARBA00022840"/>
    </source>
</evidence>
<dbReference type="GO" id="GO:0005524">
    <property type="term" value="F:ATP binding"/>
    <property type="evidence" value="ECO:0007669"/>
    <property type="project" value="UniProtKB-KW"/>
</dbReference>
<dbReference type="EMBL" id="JBEWSZ010000001">
    <property type="protein sequence ID" value="MET2827962.1"/>
    <property type="molecule type" value="Genomic_DNA"/>
</dbReference>
<sequence>MSGPPMISVRNLAKRYGGVVALQDMSLSVERGTIHAVVGENGAGKSTLMKVLAGVVRPDSGAIELDGHAVTIDNPNAARQHGIGMVYQELSLFPERSVLANLFVNREPVRNGLISKREMEARSRYLLRQLGLHVDVHAPVSRLSIGERQLVELARVLLEHPRLLILDEPNSALNQRETERLFTVLKGLRANGITMLYVSHRLEEVFAISDRVTITRNGRDVLTKDRSELTIPQVIEGMIGQQREALFPPPLPSTVGATRPQMTVKGLAGGRLADVSFTARSGEIVGLAGLEGSGVADLLDMLFGMRKARGGEVHFPDGSGLPKSATEAARRNVCLVPADRRRNGLMLDKSILFNISNVVVGARDWGTPWYSPKTALGRANRQIDALRIKGLPHALANSLSGGNQQKVVIGKWLEIGPQVFLLDDPTRGVDIGAKREIYALIREMSANGGIVLFSSTELPELIGLCDRILVIYQGRLAGQLSGTEMNSQTVLHLTNTGEMPGANRNKQARQGDMA</sequence>
<gene>
    <name evidence="12" type="ORF">ABVQ20_13345</name>
</gene>
<feature type="domain" description="ABC transporter" evidence="11">
    <location>
        <begin position="7"/>
        <end position="242"/>
    </location>
</feature>
<evidence type="ECO:0000256" key="5">
    <source>
        <dbReference type="ARBA" id="ARBA00022741"/>
    </source>
</evidence>
<dbReference type="InterPro" id="IPR027417">
    <property type="entry name" value="P-loop_NTPase"/>
</dbReference>
<evidence type="ECO:0000256" key="7">
    <source>
        <dbReference type="ARBA" id="ARBA00023747"/>
    </source>
</evidence>
<comment type="subcellular location">
    <subcellularLocation>
        <location evidence="1">Cell inner membrane</location>
        <topology evidence="1">Peripheral membrane protein</topology>
    </subcellularLocation>
</comment>
<dbReference type="EC" id="7.6.2.13" evidence="8"/>
<comment type="caution">
    <text evidence="12">The sequence shown here is derived from an EMBL/GenBank/DDBJ whole genome shotgun (WGS) entry which is preliminary data.</text>
</comment>
<dbReference type="Proteomes" id="UP001548832">
    <property type="component" value="Unassembled WGS sequence"/>
</dbReference>
<evidence type="ECO:0000256" key="8">
    <source>
        <dbReference type="ARBA" id="ARBA00023798"/>
    </source>
</evidence>
<keyword evidence="13" id="KW-1185">Reference proteome</keyword>
<dbReference type="InterPro" id="IPR003593">
    <property type="entry name" value="AAA+_ATPase"/>
</dbReference>
<feature type="domain" description="ABC transporter" evidence="11">
    <location>
        <begin position="257"/>
        <end position="498"/>
    </location>
</feature>
<evidence type="ECO:0000256" key="1">
    <source>
        <dbReference type="ARBA" id="ARBA00004417"/>
    </source>
</evidence>
<dbReference type="PROSITE" id="PS00211">
    <property type="entry name" value="ABC_TRANSPORTER_1"/>
    <property type="match status" value="1"/>
</dbReference>
<dbReference type="SUPFAM" id="SSF52540">
    <property type="entry name" value="P-loop containing nucleoside triphosphate hydrolases"/>
    <property type="match status" value="2"/>
</dbReference>
<dbReference type="SMART" id="SM00382">
    <property type="entry name" value="AAA"/>
    <property type="match status" value="2"/>
</dbReference>
<organism evidence="12 13">
    <name type="scientific">Mesorhizobium shangrilense</name>
    <dbReference type="NCBI Taxonomy" id="460060"/>
    <lineage>
        <taxon>Bacteria</taxon>
        <taxon>Pseudomonadati</taxon>
        <taxon>Pseudomonadota</taxon>
        <taxon>Alphaproteobacteria</taxon>
        <taxon>Hyphomicrobiales</taxon>
        <taxon>Phyllobacteriaceae</taxon>
        <taxon>Mesorhizobium</taxon>
    </lineage>
</organism>
<reference evidence="12 13" key="1">
    <citation type="submission" date="2024-06" db="EMBL/GenBank/DDBJ databases">
        <authorList>
            <person name="Kim D.-U."/>
        </authorList>
    </citation>
    <scope>NUCLEOTIDE SEQUENCE [LARGE SCALE GENOMIC DNA]</scope>
    <source>
        <strain evidence="12 13">KACC15460</strain>
    </source>
</reference>
<dbReference type="Gene3D" id="3.40.50.300">
    <property type="entry name" value="P-loop containing nucleotide triphosphate hydrolases"/>
    <property type="match status" value="2"/>
</dbReference>
<comment type="subunit">
    <text evidence="3">The complex is composed of two ATP-binding proteins (LsrA), two transmembrane proteins (LsrC and LsrD) and a solute-binding protein (LsrB).</text>
</comment>
<comment type="function">
    <text evidence="7">Part of the ABC transporter complex LsrABCD involved in autoinducer 2 (AI-2) import. Responsible for energy coupling to the transport system.</text>
</comment>
<dbReference type="PANTHER" id="PTHR43790">
    <property type="entry name" value="CARBOHYDRATE TRANSPORT ATP-BINDING PROTEIN MG119-RELATED"/>
    <property type="match status" value="1"/>
</dbReference>
<dbReference type="PROSITE" id="PS50893">
    <property type="entry name" value="ABC_TRANSPORTER_2"/>
    <property type="match status" value="2"/>
</dbReference>
<dbReference type="CDD" id="cd03216">
    <property type="entry name" value="ABC_Carb_Monos_I"/>
    <property type="match status" value="1"/>
</dbReference>
<evidence type="ECO:0000313" key="12">
    <source>
        <dbReference type="EMBL" id="MET2827962.1"/>
    </source>
</evidence>
<feature type="region of interest" description="Disordered" evidence="10">
    <location>
        <begin position="495"/>
        <end position="514"/>
    </location>
</feature>